<proteinExistence type="predicted"/>
<evidence type="ECO:0000313" key="4">
    <source>
        <dbReference type="Proteomes" id="UP000308001"/>
    </source>
</evidence>
<dbReference type="AlphaFoldDB" id="A0A1C0B6X7"/>
<protein>
    <submittedName>
        <fullName evidence="1">DNA replication regulator</fullName>
    </submittedName>
</protein>
<reference evidence="1" key="1">
    <citation type="submission" date="2015-05" db="EMBL/GenBank/DDBJ databases">
        <authorList>
            <person name="Wang D.B."/>
            <person name="Wang M."/>
        </authorList>
    </citation>
    <scope>NUCLEOTIDE SEQUENCE [LARGE SCALE GENOMIC DNA]</scope>
    <source>
        <strain evidence="1">DU22</strain>
    </source>
</reference>
<dbReference type="InterPro" id="IPR021011">
    <property type="entry name" value="HobA"/>
</dbReference>
<evidence type="ECO:0000313" key="3">
    <source>
        <dbReference type="Proteomes" id="UP000093281"/>
    </source>
</evidence>
<gene>
    <name evidence="1" type="ORF">AAX29_01158</name>
    <name evidence="2" type="ORF">FE246_05735</name>
</gene>
<reference evidence="3" key="2">
    <citation type="submission" date="2015-05" db="EMBL/GenBank/DDBJ databases">
        <authorList>
            <person name="Rovetto F."/>
            <person name="Cocolin L."/>
            <person name="Illeghems K."/>
            <person name="Van Nieuwerburgh F."/>
            <person name="Houf K."/>
        </authorList>
    </citation>
    <scope>NUCLEOTIDE SEQUENCE [LARGE SCALE GENOMIC DNA]</scope>
    <source>
        <strain evidence="3">DU22</strain>
    </source>
</reference>
<dbReference type="EMBL" id="VBUF01000003">
    <property type="protein sequence ID" value="TLS71926.1"/>
    <property type="molecule type" value="Genomic_DNA"/>
</dbReference>
<dbReference type="EMBL" id="LCUJ01000003">
    <property type="protein sequence ID" value="OCL99346.1"/>
    <property type="molecule type" value="Genomic_DNA"/>
</dbReference>
<comment type="caution">
    <text evidence="1">The sequence shown here is derived from an EMBL/GenBank/DDBJ whole genome shotgun (WGS) entry which is preliminary data.</text>
</comment>
<name>A0A1C0B6X7_9BACT</name>
<dbReference type="Proteomes" id="UP000093281">
    <property type="component" value="Unassembled WGS sequence"/>
</dbReference>
<organism evidence="1 3">
    <name type="scientific">Aliarcobacter thereius</name>
    <dbReference type="NCBI Taxonomy" id="544718"/>
    <lineage>
        <taxon>Bacteria</taxon>
        <taxon>Pseudomonadati</taxon>
        <taxon>Campylobacterota</taxon>
        <taxon>Epsilonproteobacteria</taxon>
        <taxon>Campylobacterales</taxon>
        <taxon>Arcobacteraceae</taxon>
        <taxon>Aliarcobacter</taxon>
    </lineage>
</organism>
<evidence type="ECO:0000313" key="1">
    <source>
        <dbReference type="EMBL" id="OCL99346.1"/>
    </source>
</evidence>
<dbReference type="Proteomes" id="UP000308001">
    <property type="component" value="Unassembled WGS sequence"/>
</dbReference>
<dbReference type="STRING" id="544718.AAX25_01302"/>
<dbReference type="Gene3D" id="3.40.50.11670">
    <property type="entry name" value="DNA replication regulator HobA"/>
    <property type="match status" value="1"/>
</dbReference>
<evidence type="ECO:0000313" key="2">
    <source>
        <dbReference type="EMBL" id="TLS71926.1"/>
    </source>
</evidence>
<dbReference type="RefSeq" id="WP_066172913.1">
    <property type="nucleotide sequence ID" value="NZ_LCUJ01000003.1"/>
</dbReference>
<dbReference type="InterPro" id="IPR038381">
    <property type="entry name" value="HobA_sf"/>
</dbReference>
<reference evidence="2 4" key="3">
    <citation type="submission" date="2019-05" db="EMBL/GenBank/DDBJ databases">
        <title>Arcobacter cibarius and Arcobacter thereius providing challenges in identification an antibiotic susceptibility and Quinolone resistance.</title>
        <authorList>
            <person name="Busch A."/>
            <person name="Hanel I."/>
            <person name="Hotzel H."/>
            <person name="Tomaso H."/>
        </authorList>
    </citation>
    <scope>NUCLEOTIDE SEQUENCE [LARGE SCALE GENOMIC DNA]</scope>
    <source>
        <strain evidence="2 4">17CS1191_2</strain>
    </source>
</reference>
<dbReference type="OrthoDB" id="5329076at2"/>
<sequence>MQEFLNWTVDLIRQDKVISPWLEEKKFEWTPLVSKNITNILDKNYSVLIVTDNDREWFLNYVLSNINLAKYNRPYLPFYDFRAFFKNINSVRSEDDIQNIKDMLKISFPSGYCFWYIGKSQDPKATFAKITKSSFLWIFDEERQGAINLKSNDDELDIKLLQMFRLYNKTLSAALFAQINVEN</sequence>
<accession>A0A1C0B6X7</accession>
<dbReference type="PATRIC" id="fig|544718.39.peg.1185"/>
<dbReference type="Pfam" id="PF12163">
    <property type="entry name" value="HobA"/>
    <property type="match status" value="1"/>
</dbReference>